<keyword evidence="3" id="KW-0862">Zinc</keyword>
<evidence type="ECO:0000313" key="6">
    <source>
        <dbReference type="RefSeq" id="XP_018848605.1"/>
    </source>
</evidence>
<dbReference type="GO" id="GO:0008270">
    <property type="term" value="F:zinc ion binding"/>
    <property type="evidence" value="ECO:0007669"/>
    <property type="project" value="UniProtKB-KW"/>
</dbReference>
<dbReference type="AlphaFoldDB" id="A0A2I4GXH7"/>
<evidence type="ECO:0000256" key="2">
    <source>
        <dbReference type="ARBA" id="ARBA00022771"/>
    </source>
</evidence>
<keyword evidence="1" id="KW-0479">Metal-binding</keyword>
<dbReference type="OrthoDB" id="20839at2759"/>
<dbReference type="InterPro" id="IPR019786">
    <property type="entry name" value="Zinc_finger_PHD-type_CS"/>
</dbReference>
<dbReference type="SUPFAM" id="SSF57903">
    <property type="entry name" value="FYVE/PHD zinc finger"/>
    <property type="match status" value="1"/>
</dbReference>
<dbReference type="GeneID" id="109011747"/>
<keyword evidence="5" id="KW-1185">Reference proteome</keyword>
<dbReference type="Pfam" id="PF00628">
    <property type="entry name" value="PHD"/>
    <property type="match status" value="1"/>
</dbReference>
<protein>
    <submittedName>
        <fullName evidence="6">Protein Jade-1-like</fullName>
    </submittedName>
</protein>
<evidence type="ECO:0000256" key="4">
    <source>
        <dbReference type="SAM" id="MobiDB-lite"/>
    </source>
</evidence>
<dbReference type="KEGG" id="jre:109011747"/>
<dbReference type="InterPro" id="IPR019787">
    <property type="entry name" value="Znf_PHD-finger"/>
</dbReference>
<dbReference type="Pfam" id="PF13832">
    <property type="entry name" value="zf-HC5HC2H_2"/>
    <property type="match status" value="1"/>
</dbReference>
<dbReference type="InterPro" id="IPR001965">
    <property type="entry name" value="Znf_PHD"/>
</dbReference>
<feature type="region of interest" description="Disordered" evidence="4">
    <location>
        <begin position="17"/>
        <end position="54"/>
    </location>
</feature>
<evidence type="ECO:0000256" key="1">
    <source>
        <dbReference type="ARBA" id="ARBA00022723"/>
    </source>
</evidence>
<dbReference type="GO" id="GO:0005634">
    <property type="term" value="C:nucleus"/>
    <property type="evidence" value="ECO:0007669"/>
    <property type="project" value="UniProtKB-ARBA"/>
</dbReference>
<evidence type="ECO:0000313" key="5">
    <source>
        <dbReference type="Proteomes" id="UP000235220"/>
    </source>
</evidence>
<dbReference type="PANTHER" id="PTHR13793:SF148">
    <property type="entry name" value="RING_FYVE_PHD ZINC FINGER SUPERFAMILY PROTEIN"/>
    <property type="match status" value="1"/>
</dbReference>
<gene>
    <name evidence="6" type="primary">LOC109011747</name>
</gene>
<name>A0A2I4GXH7_JUGRE</name>
<dbReference type="GO" id="GO:0006357">
    <property type="term" value="P:regulation of transcription by RNA polymerase II"/>
    <property type="evidence" value="ECO:0000318"/>
    <property type="project" value="GO_Central"/>
</dbReference>
<dbReference type="PROSITE" id="PS50016">
    <property type="entry name" value="ZF_PHD_2"/>
    <property type="match status" value="1"/>
</dbReference>
<dbReference type="InterPro" id="IPR011011">
    <property type="entry name" value="Znf_FYVE_PHD"/>
</dbReference>
<dbReference type="InterPro" id="IPR034732">
    <property type="entry name" value="EPHD"/>
</dbReference>
<dbReference type="PROSITE" id="PS51805">
    <property type="entry name" value="EPHD"/>
    <property type="match status" value="1"/>
</dbReference>
<dbReference type="PROSITE" id="PS01359">
    <property type="entry name" value="ZF_PHD_1"/>
    <property type="match status" value="1"/>
</dbReference>
<dbReference type="FunCoup" id="A0A2I4GXH7">
    <property type="interactions" value="86"/>
</dbReference>
<dbReference type="STRING" id="51240.A0A2I4GXH7"/>
<dbReference type="InterPro" id="IPR050701">
    <property type="entry name" value="Histone_Mod_Regulator"/>
</dbReference>
<dbReference type="SMART" id="SM00249">
    <property type="entry name" value="PHD"/>
    <property type="match status" value="2"/>
</dbReference>
<dbReference type="PANTHER" id="PTHR13793">
    <property type="entry name" value="PHD FINGER PROTEINS"/>
    <property type="match status" value="1"/>
</dbReference>
<sequence>MDSKLYGLPPLKRFRLMQQQQQEEEQLQQHTGTPVFSSPLPAKKRKESRDSPLIFPDPIAATDSATTYSLPAKKRVWALQPNFITDEVVSPPFDLNVEYKQAPDLEEENLVRKEEISFEKSLDQSLLNTIPGEKGDATTADVVHVDGSCDDDDDIFCAVCQSTDGDPSDPIVFCDGCNLMVHATCYGNPLVKGIPDGDWFCAQCQISSSETEKYGKPSSCCLCPTSGGALKPTIDGLWAHIVCALLVPEVFFCDAEGREGIDCSKVPNKRWEDQCYVCNSISGCAVQCSESNCTLAFHVTCGLKEDLCIEYREGRKKDAIVAGFCKKHTELWKKQQQTGKFKIVARDERK</sequence>
<keyword evidence="2" id="KW-0863">Zinc-finger</keyword>
<dbReference type="Gene3D" id="3.30.40.10">
    <property type="entry name" value="Zinc/RING finger domain, C3HC4 (zinc finger)"/>
    <property type="match status" value="2"/>
</dbReference>
<dbReference type="CDD" id="cd15571">
    <property type="entry name" value="ePHD"/>
    <property type="match status" value="1"/>
</dbReference>
<dbReference type="CDD" id="cd15492">
    <property type="entry name" value="PHD_BRPF_JADE_like"/>
    <property type="match status" value="1"/>
</dbReference>
<reference evidence="6" key="1">
    <citation type="submission" date="2025-08" db="UniProtKB">
        <authorList>
            <consortium name="RefSeq"/>
        </authorList>
    </citation>
    <scope>IDENTIFICATION</scope>
    <source>
        <tissue evidence="6">Leaves</tissue>
    </source>
</reference>
<proteinExistence type="predicted"/>
<accession>A0A2I4GXH7</accession>
<dbReference type="RefSeq" id="XP_018848605.1">
    <property type="nucleotide sequence ID" value="XM_018993060.2"/>
</dbReference>
<dbReference type="Proteomes" id="UP000235220">
    <property type="component" value="Chromosome 2"/>
</dbReference>
<organism evidence="5 6">
    <name type="scientific">Juglans regia</name>
    <name type="common">English walnut</name>
    <dbReference type="NCBI Taxonomy" id="51240"/>
    <lineage>
        <taxon>Eukaryota</taxon>
        <taxon>Viridiplantae</taxon>
        <taxon>Streptophyta</taxon>
        <taxon>Embryophyta</taxon>
        <taxon>Tracheophyta</taxon>
        <taxon>Spermatophyta</taxon>
        <taxon>Magnoliopsida</taxon>
        <taxon>eudicotyledons</taxon>
        <taxon>Gunneridae</taxon>
        <taxon>Pentapetalae</taxon>
        <taxon>rosids</taxon>
        <taxon>fabids</taxon>
        <taxon>Fagales</taxon>
        <taxon>Juglandaceae</taxon>
        <taxon>Juglans</taxon>
    </lineage>
</organism>
<dbReference type="InterPro" id="IPR013083">
    <property type="entry name" value="Znf_RING/FYVE/PHD"/>
</dbReference>
<dbReference type="Gramene" id="Jr02_20300_p1">
    <property type="protein sequence ID" value="cds.Jr02_20300_p1"/>
    <property type="gene ID" value="Jr02_20300"/>
</dbReference>
<evidence type="ECO:0000256" key="3">
    <source>
        <dbReference type="ARBA" id="ARBA00022833"/>
    </source>
</evidence>